<gene>
    <name evidence="7" type="ORF">KG103_15560</name>
</gene>
<organism evidence="7 8">
    <name type="scientific">Cellulomonas wangleii</name>
    <dbReference type="NCBI Taxonomy" id="2816956"/>
    <lineage>
        <taxon>Bacteria</taxon>
        <taxon>Bacillati</taxon>
        <taxon>Actinomycetota</taxon>
        <taxon>Actinomycetes</taxon>
        <taxon>Micrococcales</taxon>
        <taxon>Cellulomonadaceae</taxon>
        <taxon>Cellulomonas</taxon>
    </lineage>
</organism>
<protein>
    <submittedName>
        <fullName evidence="7">LLM class flavin-dependent oxidoreductase</fullName>
    </submittedName>
</protein>
<evidence type="ECO:0000313" key="8">
    <source>
        <dbReference type="Proteomes" id="UP000677804"/>
    </source>
</evidence>
<dbReference type="InterPro" id="IPR036661">
    <property type="entry name" value="Luciferase-like_sf"/>
</dbReference>
<evidence type="ECO:0000259" key="6">
    <source>
        <dbReference type="Pfam" id="PF00296"/>
    </source>
</evidence>
<dbReference type="SUPFAM" id="SSF51679">
    <property type="entry name" value="Bacterial luciferase-like"/>
    <property type="match status" value="1"/>
</dbReference>
<evidence type="ECO:0000256" key="5">
    <source>
        <dbReference type="ARBA" id="ARBA00033748"/>
    </source>
</evidence>
<name>A0ABX8D5V6_9CELL</name>
<dbReference type="NCBIfam" id="TIGR03860">
    <property type="entry name" value="FMN_nitrolo"/>
    <property type="match status" value="1"/>
</dbReference>
<keyword evidence="8" id="KW-1185">Reference proteome</keyword>
<dbReference type="RefSeq" id="WP_207339415.1">
    <property type="nucleotide sequence ID" value="NZ_CP074405.1"/>
</dbReference>
<keyword evidence="2" id="KW-0288">FMN</keyword>
<evidence type="ECO:0000313" key="7">
    <source>
        <dbReference type="EMBL" id="QVI61841.1"/>
    </source>
</evidence>
<dbReference type="PANTHER" id="PTHR30011">
    <property type="entry name" value="ALKANESULFONATE MONOOXYGENASE-RELATED"/>
    <property type="match status" value="1"/>
</dbReference>
<dbReference type="InterPro" id="IPR051260">
    <property type="entry name" value="Diverse_substr_monoxygenases"/>
</dbReference>
<dbReference type="Pfam" id="PF00296">
    <property type="entry name" value="Bac_luciferase"/>
    <property type="match status" value="1"/>
</dbReference>
<comment type="similarity">
    <text evidence="5">Belongs to the NtaA/SnaA/DszA monooxygenase family.</text>
</comment>
<feature type="domain" description="Luciferase-like" evidence="6">
    <location>
        <begin position="34"/>
        <end position="389"/>
    </location>
</feature>
<accession>A0ABX8D5V6</accession>
<evidence type="ECO:0000256" key="4">
    <source>
        <dbReference type="ARBA" id="ARBA00023033"/>
    </source>
</evidence>
<dbReference type="PIRSF" id="PIRSF000337">
    <property type="entry name" value="NTA_MOA"/>
    <property type="match status" value="1"/>
</dbReference>
<keyword evidence="3" id="KW-0560">Oxidoreductase</keyword>
<evidence type="ECO:0000256" key="2">
    <source>
        <dbReference type="ARBA" id="ARBA00022643"/>
    </source>
</evidence>
<keyword evidence="1" id="KW-0285">Flavoprotein</keyword>
<evidence type="ECO:0000256" key="1">
    <source>
        <dbReference type="ARBA" id="ARBA00022630"/>
    </source>
</evidence>
<dbReference type="Proteomes" id="UP000677804">
    <property type="component" value="Chromosome"/>
</dbReference>
<dbReference type="InterPro" id="IPR016215">
    <property type="entry name" value="NTA_MOA"/>
</dbReference>
<dbReference type="CDD" id="cd01095">
    <property type="entry name" value="Nitrilotriacetate_monoxgenase"/>
    <property type="match status" value="1"/>
</dbReference>
<reference evidence="7 8" key="1">
    <citation type="submission" date="2021-05" db="EMBL/GenBank/DDBJ databases">
        <title>Novel species in genus Cellulomonas.</title>
        <authorList>
            <person name="Zhang G."/>
        </authorList>
    </citation>
    <scope>NUCLEOTIDE SEQUENCE [LARGE SCALE GENOMIC DNA]</scope>
    <source>
        <strain evidence="8">zg-ZUI222</strain>
    </source>
</reference>
<dbReference type="Gene3D" id="3.20.20.30">
    <property type="entry name" value="Luciferase-like domain"/>
    <property type="match status" value="1"/>
</dbReference>
<dbReference type="InterPro" id="IPR011251">
    <property type="entry name" value="Luciferase-like_dom"/>
</dbReference>
<proteinExistence type="inferred from homology"/>
<dbReference type="PANTHER" id="PTHR30011:SF16">
    <property type="entry name" value="C2H2 FINGER DOMAIN TRANSCRIPTION FACTOR (EUROFUNG)-RELATED"/>
    <property type="match status" value="1"/>
</dbReference>
<dbReference type="EMBL" id="CP074405">
    <property type="protein sequence ID" value="QVI61841.1"/>
    <property type="molecule type" value="Genomic_DNA"/>
</dbReference>
<sequence>MTAPRREGQLHLNAFLMSTGHHEASWRLPESDPSYRSTDIGYLQRLAQTAERGHLDSIFFADGPALFRDVGRRPSGTLEPTVVLAAIAAVTSRIGLIATASTTYNDPYNLARRFASVDHISGGRAGWNIVTTAHLEAARNFGQDELPSHRSRYERAAEFIDVALRLWDSWEDDVEIGDKEAGLWGDATRIHPPEHVGEHFRVAGALTTPRSPQAYPLLVQAGSSEDGKDLAARYAEAVFTAQQTLDDALAFTTDLKRRAVEWGRDPAGLLVLPGIVPVIGATEDEARAKEEELDRLIRPEYARAQLAKTLRVDPDDLPLDRELPADLPSEDEIEGAKSRYTLIVELARREHLTVRQLIGRLGGGRGHRTFSGTAEQVADAIQEWWDAGAADGFNIMPAVLPSGLEEFVDQVVPVLVDRGLFRSGYTGTTLRDHYGLARPPHPRTRTTPGLGIGVLAADATSGTTHEGAHA</sequence>
<evidence type="ECO:0000256" key="3">
    <source>
        <dbReference type="ARBA" id="ARBA00023002"/>
    </source>
</evidence>
<keyword evidence="4" id="KW-0503">Monooxygenase</keyword>